<evidence type="ECO:0000256" key="4">
    <source>
        <dbReference type="RuleBase" id="RU362132"/>
    </source>
</evidence>
<dbReference type="SUPFAM" id="SSF52518">
    <property type="entry name" value="Thiamin diphosphate-binding fold (THDP-binding)"/>
    <property type="match status" value="2"/>
</dbReference>
<dbReference type="OrthoDB" id="4494979at2"/>
<feature type="domain" description="Thiamine pyrophosphate enzyme TPP-binding" evidence="6">
    <location>
        <begin position="393"/>
        <end position="523"/>
    </location>
</feature>
<dbReference type="InterPro" id="IPR045229">
    <property type="entry name" value="TPP_enz"/>
</dbReference>
<accession>A0A2S9Q9Y6</accession>
<evidence type="ECO:0000259" key="5">
    <source>
        <dbReference type="Pfam" id="PF00205"/>
    </source>
</evidence>
<reference evidence="8 9" key="1">
    <citation type="submission" date="2018-02" db="EMBL/GenBank/DDBJ databases">
        <title>Whole genome sequencing of endophytic bacterium.</title>
        <authorList>
            <person name="Eedara R."/>
            <person name="Podile A.R."/>
        </authorList>
    </citation>
    <scope>NUCLEOTIDE SEQUENCE [LARGE SCALE GENOMIC DNA]</scope>
    <source>
        <strain evidence="8 9">RP1T</strain>
    </source>
</reference>
<comment type="cofactor">
    <cofactor evidence="1">
        <name>thiamine diphosphate</name>
        <dbReference type="ChEBI" id="CHEBI:58937"/>
    </cofactor>
</comment>
<comment type="caution">
    <text evidence="8">The sequence shown here is derived from an EMBL/GenBank/DDBJ whole genome shotgun (WGS) entry which is preliminary data.</text>
</comment>
<evidence type="ECO:0000256" key="2">
    <source>
        <dbReference type="ARBA" id="ARBA00007812"/>
    </source>
</evidence>
<dbReference type="GO" id="GO:0050660">
    <property type="term" value="F:flavin adenine dinucleotide binding"/>
    <property type="evidence" value="ECO:0007669"/>
    <property type="project" value="TreeGrafter"/>
</dbReference>
<evidence type="ECO:0000256" key="1">
    <source>
        <dbReference type="ARBA" id="ARBA00001964"/>
    </source>
</evidence>
<dbReference type="GO" id="GO:0009099">
    <property type="term" value="P:L-valine biosynthetic process"/>
    <property type="evidence" value="ECO:0007669"/>
    <property type="project" value="TreeGrafter"/>
</dbReference>
<dbReference type="InterPro" id="IPR012000">
    <property type="entry name" value="Thiamin_PyroP_enz_cen_dom"/>
</dbReference>
<feature type="domain" description="Thiamine pyrophosphate enzyme N-terminal TPP-binding" evidence="7">
    <location>
        <begin position="7"/>
        <end position="111"/>
    </location>
</feature>
<keyword evidence="9" id="KW-1185">Reference proteome</keyword>
<sequence length="530" mass="55284">MADHPHLGTLIPQLLVERGIDTVFGIPGVHTVELYRGIPGSGLTHVTPRHEQGAGFMADGYARATGKPAACFIVTGPGLLNIATAMGQALADSIPMLVITTLNPRQTLGRGEGRLHELRGQSVVGREVSALALTIWTVDQLVPAFDEAFAFLSSSRPGPVLIEIPIDLLSEPFPGPVTSMRKPAGPPMPRADDVEAAATLIAKARKPLVIAGGGAVAGADAVRELIEKLGAATLLTANAKGILPAAHPLLAGGCMLTPSLHRAIGEADLVLALGTELGETEFWYELDGLKLNGVVIRVDIDPRQLHRNARPTLPVVGDAGLFAAALAPLVKAIEGGAAYARQLQAARLDGADPRYVRHRPLLDAIWQVLPDAVVAADSTAASYGGNFMAEPPAARRWMSAATGFGTLGYALPAAVGAKVGRPKVPVVCIIGDGGFQFTLPELASAADAGAPIIVLLWNDQRYGEIEEYMVRNQIAPLGVRLQATDFSAAAKAFGAKHVAARSLGEVKESLLAAASAPVTTIIEMDASQYA</sequence>
<dbReference type="PANTHER" id="PTHR18968:SF13">
    <property type="entry name" value="ACETOLACTATE SYNTHASE CATALYTIC SUBUNIT, MITOCHONDRIAL"/>
    <property type="match status" value="1"/>
</dbReference>
<dbReference type="Pfam" id="PF02776">
    <property type="entry name" value="TPP_enzyme_N"/>
    <property type="match status" value="1"/>
</dbReference>
<dbReference type="InterPro" id="IPR029061">
    <property type="entry name" value="THDP-binding"/>
</dbReference>
<organism evidence="8 9">
    <name type="scientific">Labrys okinawensis</name>
    <dbReference type="NCBI Taxonomy" id="346911"/>
    <lineage>
        <taxon>Bacteria</taxon>
        <taxon>Pseudomonadati</taxon>
        <taxon>Pseudomonadota</taxon>
        <taxon>Alphaproteobacteria</taxon>
        <taxon>Hyphomicrobiales</taxon>
        <taxon>Xanthobacteraceae</taxon>
        <taxon>Labrys</taxon>
    </lineage>
</organism>
<dbReference type="InterPro" id="IPR000399">
    <property type="entry name" value="TPP-bd_CS"/>
</dbReference>
<dbReference type="CDD" id="cd00568">
    <property type="entry name" value="TPP_enzymes"/>
    <property type="match status" value="1"/>
</dbReference>
<dbReference type="GO" id="GO:0009097">
    <property type="term" value="P:isoleucine biosynthetic process"/>
    <property type="evidence" value="ECO:0007669"/>
    <property type="project" value="TreeGrafter"/>
</dbReference>
<dbReference type="Gene3D" id="3.40.50.970">
    <property type="match status" value="2"/>
</dbReference>
<dbReference type="GO" id="GO:0005948">
    <property type="term" value="C:acetolactate synthase complex"/>
    <property type="evidence" value="ECO:0007669"/>
    <property type="project" value="TreeGrafter"/>
</dbReference>
<dbReference type="GO" id="GO:0000287">
    <property type="term" value="F:magnesium ion binding"/>
    <property type="evidence" value="ECO:0007669"/>
    <property type="project" value="InterPro"/>
</dbReference>
<dbReference type="PANTHER" id="PTHR18968">
    <property type="entry name" value="THIAMINE PYROPHOSPHATE ENZYMES"/>
    <property type="match status" value="1"/>
</dbReference>
<evidence type="ECO:0000313" key="8">
    <source>
        <dbReference type="EMBL" id="PRH86151.1"/>
    </source>
</evidence>
<evidence type="ECO:0000259" key="6">
    <source>
        <dbReference type="Pfam" id="PF02775"/>
    </source>
</evidence>
<dbReference type="SUPFAM" id="SSF52467">
    <property type="entry name" value="DHS-like NAD/FAD-binding domain"/>
    <property type="match status" value="1"/>
</dbReference>
<dbReference type="AlphaFoldDB" id="A0A2S9Q9Y6"/>
<dbReference type="Pfam" id="PF02775">
    <property type="entry name" value="TPP_enzyme_C"/>
    <property type="match status" value="1"/>
</dbReference>
<dbReference type="RefSeq" id="WP_105863448.1">
    <property type="nucleotide sequence ID" value="NZ_PUEJ01000006.1"/>
</dbReference>
<gene>
    <name evidence="8" type="ORF">C5L14_18040</name>
</gene>
<dbReference type="PROSITE" id="PS00187">
    <property type="entry name" value="TPP_ENZYMES"/>
    <property type="match status" value="1"/>
</dbReference>
<evidence type="ECO:0008006" key="10">
    <source>
        <dbReference type="Google" id="ProtNLM"/>
    </source>
</evidence>
<dbReference type="InterPro" id="IPR011766">
    <property type="entry name" value="TPP_enzyme_TPP-bd"/>
</dbReference>
<dbReference type="Pfam" id="PF00205">
    <property type="entry name" value="TPP_enzyme_M"/>
    <property type="match status" value="1"/>
</dbReference>
<keyword evidence="3 4" id="KW-0786">Thiamine pyrophosphate</keyword>
<proteinExistence type="inferred from homology"/>
<dbReference type="InterPro" id="IPR029035">
    <property type="entry name" value="DHS-like_NAD/FAD-binding_dom"/>
</dbReference>
<dbReference type="Gene3D" id="3.40.50.1220">
    <property type="entry name" value="TPP-binding domain"/>
    <property type="match status" value="1"/>
</dbReference>
<dbReference type="GO" id="GO:0003984">
    <property type="term" value="F:acetolactate synthase activity"/>
    <property type="evidence" value="ECO:0007669"/>
    <property type="project" value="TreeGrafter"/>
</dbReference>
<evidence type="ECO:0000313" key="9">
    <source>
        <dbReference type="Proteomes" id="UP000237682"/>
    </source>
</evidence>
<dbReference type="NCBIfam" id="NF005712">
    <property type="entry name" value="PRK07524.1"/>
    <property type="match status" value="1"/>
</dbReference>
<name>A0A2S9Q9Y6_9HYPH</name>
<comment type="similarity">
    <text evidence="2 4">Belongs to the TPP enzyme family.</text>
</comment>
<evidence type="ECO:0000259" key="7">
    <source>
        <dbReference type="Pfam" id="PF02776"/>
    </source>
</evidence>
<dbReference type="CDD" id="cd07035">
    <property type="entry name" value="TPP_PYR_POX_like"/>
    <property type="match status" value="1"/>
</dbReference>
<evidence type="ECO:0000256" key="3">
    <source>
        <dbReference type="ARBA" id="ARBA00023052"/>
    </source>
</evidence>
<dbReference type="EMBL" id="PUEJ01000006">
    <property type="protein sequence ID" value="PRH86151.1"/>
    <property type="molecule type" value="Genomic_DNA"/>
</dbReference>
<dbReference type="GO" id="GO:0030976">
    <property type="term" value="F:thiamine pyrophosphate binding"/>
    <property type="evidence" value="ECO:0007669"/>
    <property type="project" value="InterPro"/>
</dbReference>
<feature type="domain" description="Thiamine pyrophosphate enzyme central" evidence="5">
    <location>
        <begin position="194"/>
        <end position="326"/>
    </location>
</feature>
<dbReference type="Proteomes" id="UP000237682">
    <property type="component" value="Unassembled WGS sequence"/>
</dbReference>
<dbReference type="InterPro" id="IPR012001">
    <property type="entry name" value="Thiamin_PyroP_enz_TPP-bd_dom"/>
</dbReference>
<protein>
    <recommendedName>
        <fullName evidence="10">5-guanidino-2-oxopentanoate decarboxylase</fullName>
    </recommendedName>
</protein>